<sequence length="208" mass="22546">MSINIGAGETVPGAQFGDTTLPDWVIEPARRTVASNARNADDARELLAMLGLIQPSAHAKTRTCAGPCGRPLRGRHDDPDAHPGSVLSDNRHMCKTCARHVAPTKQDRPRACRGCGGAMRPNKASAKDWPGTKSHTGRGYCSGCYHKYPDGRTTKPTTFRMPDVCQGTCGRRLRPTKISEKEFPGTVGHFTSGMCRTCYRHTLKEAAA</sequence>
<accession>A0A0M8PH49</accession>
<comment type="caution">
    <text evidence="1">The sequence shown here is derived from an EMBL/GenBank/DDBJ whole genome shotgun (WGS) entry which is preliminary data.</text>
</comment>
<reference evidence="1 2" key="1">
    <citation type="journal article" date="2015" name="Genome Announc.">
        <title>Draft Genome Sequence of Rhodococcus rhodochrous Strain KG-21, a Soil Isolate from Oil Fields of Krishna-Godavari Basin, India.</title>
        <authorList>
            <person name="Dawar C."/>
            <person name="Aggarwal R.K."/>
        </authorList>
    </citation>
    <scope>NUCLEOTIDE SEQUENCE [LARGE SCALE GENOMIC DNA]</scope>
    <source>
        <strain evidence="1 2">KG-21</strain>
    </source>
</reference>
<organism evidence="1 2">
    <name type="scientific">Rhodococcus rhodochrous KG-21</name>
    <dbReference type="NCBI Taxonomy" id="1441923"/>
    <lineage>
        <taxon>Bacteria</taxon>
        <taxon>Bacillati</taxon>
        <taxon>Actinomycetota</taxon>
        <taxon>Actinomycetes</taxon>
        <taxon>Mycobacteriales</taxon>
        <taxon>Nocardiaceae</taxon>
        <taxon>Rhodococcus</taxon>
    </lineage>
</organism>
<proteinExistence type="predicted"/>
<reference evidence="2" key="2">
    <citation type="submission" date="2015-01" db="EMBL/GenBank/DDBJ databases">
        <title>Draft genome sequence of potential hydrocarbon metabolising strain of Rhodococcus rhodochrous.</title>
        <authorList>
            <person name="Aggarwal R.K."/>
            <person name="Dawar C."/>
        </authorList>
    </citation>
    <scope>NUCLEOTIDE SEQUENCE [LARGE SCALE GENOMIC DNA]</scope>
    <source>
        <strain evidence="2">KG-21</strain>
    </source>
</reference>
<dbReference type="Proteomes" id="UP000037712">
    <property type="component" value="Unassembled WGS sequence"/>
</dbReference>
<gene>
    <name evidence="1" type="ORF">Z051_09605</name>
</gene>
<evidence type="ECO:0000313" key="2">
    <source>
        <dbReference type="Proteomes" id="UP000037712"/>
    </source>
</evidence>
<name>A0A0M8PH49_RHORH</name>
<dbReference type="EMBL" id="AZYO01000018">
    <property type="protein sequence ID" value="KOS56454.1"/>
    <property type="molecule type" value="Genomic_DNA"/>
</dbReference>
<protein>
    <submittedName>
        <fullName evidence="1">Uncharacterized protein</fullName>
    </submittedName>
</protein>
<evidence type="ECO:0000313" key="1">
    <source>
        <dbReference type="EMBL" id="KOS56454.1"/>
    </source>
</evidence>
<dbReference type="PATRIC" id="fig|1441923.3.peg.2129"/>
<dbReference type="AlphaFoldDB" id="A0A0M8PH49"/>
<dbReference type="RefSeq" id="WP_054372446.1">
    <property type="nucleotide sequence ID" value="NZ_AZYO01000018.1"/>
</dbReference>